<gene>
    <name evidence="1" type="ORF">GGR27_003349</name>
</gene>
<proteinExistence type="predicted"/>
<dbReference type="Proteomes" id="UP000770785">
    <property type="component" value="Unassembled WGS sequence"/>
</dbReference>
<keyword evidence="2" id="KW-1185">Reference proteome</keyword>
<evidence type="ECO:0000313" key="1">
    <source>
        <dbReference type="EMBL" id="NJC27831.1"/>
    </source>
</evidence>
<dbReference type="Pfam" id="PF10652">
    <property type="entry name" value="DUF2480"/>
    <property type="match status" value="1"/>
</dbReference>
<organism evidence="1 2">
    <name type="scientific">Neolewinella antarctica</name>
    <dbReference type="NCBI Taxonomy" id="442734"/>
    <lineage>
        <taxon>Bacteria</taxon>
        <taxon>Pseudomonadati</taxon>
        <taxon>Bacteroidota</taxon>
        <taxon>Saprospiria</taxon>
        <taxon>Saprospirales</taxon>
        <taxon>Lewinellaceae</taxon>
        <taxon>Neolewinella</taxon>
    </lineage>
</organism>
<evidence type="ECO:0000313" key="2">
    <source>
        <dbReference type="Proteomes" id="UP000770785"/>
    </source>
</evidence>
<sequence length="174" mass="19770">MADLLTNRVAVSGIVTLKLEEHWPRQAFATFDLKDYLFMELILKEKDFRAAVKDHDFSQYEDKILLVFCSADAIIPNWAYMLVAAAATPYAADIYQGTEAEFLRQHYRKVIQNLDPENFVDKRVVIKGCGERTIPASAYLDVTTHLQPHVKSLMFGEPCSTVPVYKKPRVAASK</sequence>
<name>A0ABX0XG22_9BACT</name>
<accession>A0ABX0XG22</accession>
<evidence type="ECO:0008006" key="3">
    <source>
        <dbReference type="Google" id="ProtNLM"/>
    </source>
</evidence>
<dbReference type="InterPro" id="IPR018914">
    <property type="entry name" value="DUF2480"/>
</dbReference>
<dbReference type="EMBL" id="JAATJH010000006">
    <property type="protein sequence ID" value="NJC27831.1"/>
    <property type="molecule type" value="Genomic_DNA"/>
</dbReference>
<protein>
    <recommendedName>
        <fullName evidence="3">DUF2480 family protein</fullName>
    </recommendedName>
</protein>
<reference evidence="1 2" key="1">
    <citation type="submission" date="2020-03" db="EMBL/GenBank/DDBJ databases">
        <title>Genomic Encyclopedia of Type Strains, Phase IV (KMG-IV): sequencing the most valuable type-strain genomes for metagenomic binning, comparative biology and taxonomic classification.</title>
        <authorList>
            <person name="Goeker M."/>
        </authorList>
    </citation>
    <scope>NUCLEOTIDE SEQUENCE [LARGE SCALE GENOMIC DNA]</scope>
    <source>
        <strain evidence="1 2">DSM 105096</strain>
    </source>
</reference>
<comment type="caution">
    <text evidence="1">The sequence shown here is derived from an EMBL/GenBank/DDBJ whole genome shotgun (WGS) entry which is preliminary data.</text>
</comment>
<dbReference type="RefSeq" id="WP_168039298.1">
    <property type="nucleotide sequence ID" value="NZ_JAATJH010000006.1"/>
</dbReference>